<keyword evidence="2" id="KW-1185">Reference proteome</keyword>
<reference evidence="1" key="1">
    <citation type="submission" date="2021-02" db="EMBL/GenBank/DDBJ databases">
        <title>Genome sequence Cadophora malorum strain M34.</title>
        <authorList>
            <person name="Stefanovic E."/>
            <person name="Vu D."/>
            <person name="Scully C."/>
            <person name="Dijksterhuis J."/>
            <person name="Roader J."/>
            <person name="Houbraken J."/>
        </authorList>
    </citation>
    <scope>NUCLEOTIDE SEQUENCE</scope>
    <source>
        <strain evidence="1">M34</strain>
    </source>
</reference>
<accession>A0A8H7W8M3</accession>
<comment type="caution">
    <text evidence="1">The sequence shown here is derived from an EMBL/GenBank/DDBJ whole genome shotgun (WGS) entry which is preliminary data.</text>
</comment>
<proteinExistence type="predicted"/>
<organism evidence="1 2">
    <name type="scientific">Cadophora malorum</name>
    <dbReference type="NCBI Taxonomy" id="108018"/>
    <lineage>
        <taxon>Eukaryota</taxon>
        <taxon>Fungi</taxon>
        <taxon>Dikarya</taxon>
        <taxon>Ascomycota</taxon>
        <taxon>Pezizomycotina</taxon>
        <taxon>Leotiomycetes</taxon>
        <taxon>Helotiales</taxon>
        <taxon>Ploettnerulaceae</taxon>
        <taxon>Cadophora</taxon>
    </lineage>
</organism>
<dbReference type="AlphaFoldDB" id="A0A8H7W8M3"/>
<dbReference type="EMBL" id="JAFJYH010000068">
    <property type="protein sequence ID" value="KAG4421255.1"/>
    <property type="molecule type" value="Genomic_DNA"/>
</dbReference>
<gene>
    <name evidence="1" type="ORF">IFR04_005557</name>
</gene>
<dbReference type="Proteomes" id="UP000664132">
    <property type="component" value="Unassembled WGS sequence"/>
</dbReference>
<evidence type="ECO:0000313" key="1">
    <source>
        <dbReference type="EMBL" id="KAG4421255.1"/>
    </source>
</evidence>
<evidence type="ECO:0000313" key="2">
    <source>
        <dbReference type="Proteomes" id="UP000664132"/>
    </source>
</evidence>
<protein>
    <submittedName>
        <fullName evidence="1">Uncharacterized protein</fullName>
    </submittedName>
</protein>
<sequence>MSTILGPLNLQSSRLSKITKAIMTLDVYDKLDAQSVYFGIQQSQTPLRQHLSEAGTPWRIQQHIIHTVKSYLSKALFWSCHSSYKSKVLVYSVKLMLLPLLILAQLAYPEIDLNKSLALCKV</sequence>
<name>A0A8H7W8M3_9HELO</name>